<dbReference type="InterPro" id="IPR004870">
    <property type="entry name" value="Nucleoporin_Nup155"/>
</dbReference>
<keyword evidence="6" id="KW-1185">Reference proteome</keyword>
<evidence type="ECO:0000256" key="2">
    <source>
        <dbReference type="ARBA" id="ARBA00022448"/>
    </source>
</evidence>
<reference evidence="5 6" key="2">
    <citation type="submission" date="2018-11" db="EMBL/GenBank/DDBJ databases">
        <authorList>
            <consortium name="Pathogen Informatics"/>
        </authorList>
    </citation>
    <scope>NUCLEOTIDE SEQUENCE [LARGE SCALE GENOMIC DNA]</scope>
</reference>
<comment type="subcellular location">
    <subcellularLocation>
        <location evidence="1">Nucleus</location>
    </subcellularLocation>
</comment>
<protein>
    <submittedName>
        <fullName evidence="7">Nucleoporin_N domain-containing protein</fullName>
    </submittedName>
</protein>
<evidence type="ECO:0000256" key="1">
    <source>
        <dbReference type="ARBA" id="ARBA00004123"/>
    </source>
</evidence>
<evidence type="ECO:0000313" key="7">
    <source>
        <dbReference type="WBParaSite" id="GPUH_0000101201-mRNA-1"/>
    </source>
</evidence>
<dbReference type="PANTHER" id="PTHR10350">
    <property type="entry name" value="NUCLEAR PORE COMPLEX PROTEIN NUP155"/>
    <property type="match status" value="1"/>
</dbReference>
<dbReference type="InterPro" id="IPR014908">
    <property type="entry name" value="Nucleoporin_Nup133/Nup155_N"/>
</dbReference>
<accession>A0A183CX21</accession>
<organism evidence="7">
    <name type="scientific">Gongylonema pulchrum</name>
    <dbReference type="NCBI Taxonomy" id="637853"/>
    <lineage>
        <taxon>Eukaryota</taxon>
        <taxon>Metazoa</taxon>
        <taxon>Ecdysozoa</taxon>
        <taxon>Nematoda</taxon>
        <taxon>Chromadorea</taxon>
        <taxon>Rhabditida</taxon>
        <taxon>Spirurina</taxon>
        <taxon>Spiruromorpha</taxon>
        <taxon>Spiruroidea</taxon>
        <taxon>Gongylonematidae</taxon>
        <taxon>Gongylonema</taxon>
    </lineage>
</organism>
<dbReference type="AlphaFoldDB" id="A0A183CX21"/>
<evidence type="ECO:0000313" key="5">
    <source>
        <dbReference type="EMBL" id="VDK29213.1"/>
    </source>
</evidence>
<reference evidence="7" key="1">
    <citation type="submission" date="2016-06" db="UniProtKB">
        <authorList>
            <consortium name="WormBaseParasite"/>
        </authorList>
    </citation>
    <scope>IDENTIFICATION</scope>
</reference>
<keyword evidence="3" id="KW-0539">Nucleus</keyword>
<dbReference type="GO" id="GO:0036228">
    <property type="term" value="P:protein localization to nuclear inner membrane"/>
    <property type="evidence" value="ECO:0007669"/>
    <property type="project" value="TreeGrafter"/>
</dbReference>
<name>A0A183CX21_9BILA</name>
<dbReference type="OrthoDB" id="338970at2759"/>
<dbReference type="SUPFAM" id="SSF101908">
    <property type="entry name" value="Putative isomerase YbhE"/>
    <property type="match status" value="1"/>
</dbReference>
<sequence length="192" mass="21675">MYLLPNPIFKVPLEGSTLTDIATSPNGRIFFAADGNVFEIDYQEKGWFGQRCRKINHSKSFISYFLPVVPIIGSKEDRLVQLCMDDSRNILYSLSENGSIQVYDLQLDGNAFVKVASMGYEQIQEIAAMECRTVDASFFANVVQICSIPYTQSRLLHLHPCPQANPKVAGLWYAILLFVRAEIFLNPSQLLE</sequence>
<evidence type="ECO:0000259" key="4">
    <source>
        <dbReference type="Pfam" id="PF08801"/>
    </source>
</evidence>
<dbReference type="GO" id="GO:0017056">
    <property type="term" value="F:structural constituent of nuclear pore"/>
    <property type="evidence" value="ECO:0007669"/>
    <property type="project" value="InterPro"/>
</dbReference>
<dbReference type="Proteomes" id="UP000271098">
    <property type="component" value="Unassembled WGS sequence"/>
</dbReference>
<feature type="domain" description="Nucleoporin Nup133/Nup155-like N-terminal" evidence="4">
    <location>
        <begin position="5"/>
        <end position="158"/>
    </location>
</feature>
<keyword evidence="2" id="KW-0813">Transport</keyword>
<dbReference type="GO" id="GO:0006405">
    <property type="term" value="P:RNA export from nucleus"/>
    <property type="evidence" value="ECO:0007669"/>
    <property type="project" value="TreeGrafter"/>
</dbReference>
<evidence type="ECO:0000313" key="6">
    <source>
        <dbReference type="Proteomes" id="UP000271098"/>
    </source>
</evidence>
<gene>
    <name evidence="5" type="ORF">GPUH_LOCUS1012</name>
</gene>
<dbReference type="Pfam" id="PF08801">
    <property type="entry name" value="Nucleoporin_N"/>
    <property type="match status" value="1"/>
</dbReference>
<dbReference type="WBParaSite" id="GPUH_0000101201-mRNA-1">
    <property type="protein sequence ID" value="GPUH_0000101201-mRNA-1"/>
    <property type="gene ID" value="GPUH_0000101201"/>
</dbReference>
<dbReference type="GO" id="GO:0044611">
    <property type="term" value="C:nuclear pore inner ring"/>
    <property type="evidence" value="ECO:0007669"/>
    <property type="project" value="TreeGrafter"/>
</dbReference>
<dbReference type="EMBL" id="UYRT01001105">
    <property type="protein sequence ID" value="VDK29213.1"/>
    <property type="molecule type" value="Genomic_DNA"/>
</dbReference>
<dbReference type="GO" id="GO:0006606">
    <property type="term" value="P:protein import into nucleus"/>
    <property type="evidence" value="ECO:0007669"/>
    <property type="project" value="TreeGrafter"/>
</dbReference>
<proteinExistence type="predicted"/>
<evidence type="ECO:0000256" key="3">
    <source>
        <dbReference type="ARBA" id="ARBA00023242"/>
    </source>
</evidence>
<dbReference type="GO" id="GO:0000972">
    <property type="term" value="P:transcription-dependent tethering of RNA polymerase II gene DNA at nuclear periphery"/>
    <property type="evidence" value="ECO:0007669"/>
    <property type="project" value="TreeGrafter"/>
</dbReference>
<dbReference type="PANTHER" id="PTHR10350:SF6">
    <property type="entry name" value="NUCLEAR PORE COMPLEX PROTEIN NUP155"/>
    <property type="match status" value="1"/>
</dbReference>